<dbReference type="GO" id="GO:0000166">
    <property type="term" value="F:nucleotide binding"/>
    <property type="evidence" value="ECO:0007669"/>
    <property type="project" value="InterPro"/>
</dbReference>
<dbReference type="Pfam" id="PF01408">
    <property type="entry name" value="GFO_IDH_MocA"/>
    <property type="match status" value="1"/>
</dbReference>
<name>A0A6N2TEA4_9FIRM</name>
<dbReference type="SUPFAM" id="SSF51735">
    <property type="entry name" value="NAD(P)-binding Rossmann-fold domains"/>
    <property type="match status" value="1"/>
</dbReference>
<accession>A0A6N2TEA4</accession>
<dbReference type="InterPro" id="IPR051450">
    <property type="entry name" value="Gfo/Idh/MocA_Oxidoreductases"/>
</dbReference>
<evidence type="ECO:0000259" key="1">
    <source>
        <dbReference type="Pfam" id="PF01408"/>
    </source>
</evidence>
<evidence type="ECO:0000259" key="2">
    <source>
        <dbReference type="Pfam" id="PF22725"/>
    </source>
</evidence>
<keyword evidence="3" id="KW-0560">Oxidoreductase</keyword>
<sequence>MEKLNVAVIGAGIYGIHHVDVYHQNPYVNLIAVCDQSEKIRENIEKNYGLKTYNNVEDMLENEKIDAASIVTPDHLHVEPALACIEKGVDLLIEKPLATSVADCKKIYEAAKKNKVRVAVDFHKRWDPAAIFIYNKLKSSKGYPIRAYMNMDDIIDVPTEWFKWGGSSDPVDFLGVHCVDLMRWYMDCEAVDVYAVGSKKLLPSMGVDTYDSVTSIIKFENGCIFTLENSWILPKGFAKNNDGKTSIITSEELIRIDNQNRGVEIFDKNKLHTPNVFFFNDFHGKVIGFGADPINFFVDALINNKEFVADVYDGLQAAKLTEAIHRSLESGKIEKI</sequence>
<dbReference type="Gene3D" id="3.30.360.10">
    <property type="entry name" value="Dihydrodipicolinate Reductase, domain 2"/>
    <property type="match status" value="1"/>
</dbReference>
<dbReference type="SUPFAM" id="SSF55347">
    <property type="entry name" value="Glyceraldehyde-3-phosphate dehydrogenase-like, C-terminal domain"/>
    <property type="match status" value="1"/>
</dbReference>
<protein>
    <submittedName>
        <fullName evidence="3">4-carboxy-2-hydroxymuconate-6-semialdehyde dehydrogenase</fullName>
        <ecNumber evidence="3">1.1.1.312</ecNumber>
    </submittedName>
</protein>
<dbReference type="Pfam" id="PF22725">
    <property type="entry name" value="GFO_IDH_MocA_C3"/>
    <property type="match status" value="1"/>
</dbReference>
<dbReference type="InterPro" id="IPR036291">
    <property type="entry name" value="NAD(P)-bd_dom_sf"/>
</dbReference>
<reference evidence="3" key="1">
    <citation type="submission" date="2019-11" db="EMBL/GenBank/DDBJ databases">
        <authorList>
            <person name="Feng L."/>
        </authorList>
    </citation>
    <scope>NUCLEOTIDE SEQUENCE</scope>
    <source>
        <strain evidence="3">AvaginalisLFYP127</strain>
    </source>
</reference>
<feature type="domain" description="GFO/IDH/MocA-like oxidoreductase" evidence="2">
    <location>
        <begin position="160"/>
        <end position="242"/>
    </location>
</feature>
<dbReference type="InterPro" id="IPR055170">
    <property type="entry name" value="GFO_IDH_MocA-like_dom"/>
</dbReference>
<proteinExistence type="predicted"/>
<feature type="domain" description="Gfo/Idh/MocA-like oxidoreductase N-terminal" evidence="1">
    <location>
        <begin position="4"/>
        <end position="122"/>
    </location>
</feature>
<dbReference type="InterPro" id="IPR000683">
    <property type="entry name" value="Gfo/Idh/MocA-like_OxRdtase_N"/>
</dbReference>
<dbReference type="EC" id="1.1.1.312" evidence="3"/>
<dbReference type="EMBL" id="CACRSW010000026">
    <property type="protein sequence ID" value="VYT03159.1"/>
    <property type="molecule type" value="Genomic_DNA"/>
</dbReference>
<dbReference type="RefSeq" id="WP_156329114.1">
    <property type="nucleotide sequence ID" value="NZ_CACRSW010000026.1"/>
</dbReference>
<dbReference type="PANTHER" id="PTHR43377:SF1">
    <property type="entry name" value="BILIVERDIN REDUCTASE A"/>
    <property type="match status" value="1"/>
</dbReference>
<dbReference type="AlphaFoldDB" id="A0A6N2TEA4"/>
<dbReference type="GO" id="GO:0050606">
    <property type="term" value="F:4-carboxy-2-hydroxymuconate semialdehyde hemiacetal dehydrogenase activity"/>
    <property type="evidence" value="ECO:0007669"/>
    <property type="project" value="UniProtKB-EC"/>
</dbReference>
<dbReference type="Gene3D" id="3.40.50.720">
    <property type="entry name" value="NAD(P)-binding Rossmann-like Domain"/>
    <property type="match status" value="1"/>
</dbReference>
<organism evidence="3">
    <name type="scientific">Anaerococcus vaginalis</name>
    <dbReference type="NCBI Taxonomy" id="33037"/>
    <lineage>
        <taxon>Bacteria</taxon>
        <taxon>Bacillati</taxon>
        <taxon>Bacillota</taxon>
        <taxon>Tissierellia</taxon>
        <taxon>Tissierellales</taxon>
        <taxon>Peptoniphilaceae</taxon>
        <taxon>Anaerococcus</taxon>
    </lineage>
</organism>
<dbReference type="PANTHER" id="PTHR43377">
    <property type="entry name" value="BILIVERDIN REDUCTASE A"/>
    <property type="match status" value="1"/>
</dbReference>
<gene>
    <name evidence="3" type="primary">ligC</name>
    <name evidence="3" type="ORF">AVLFYP127_00571</name>
</gene>
<evidence type="ECO:0000313" key="3">
    <source>
        <dbReference type="EMBL" id="VYT03159.1"/>
    </source>
</evidence>